<gene>
    <name evidence="9" type="ORF">E1293_20735</name>
</gene>
<feature type="transmembrane region" description="Helical" evidence="8">
    <location>
        <begin position="345"/>
        <end position="364"/>
    </location>
</feature>
<comment type="caution">
    <text evidence="9">The sequence shown here is derived from an EMBL/GenBank/DDBJ whole genome shotgun (WGS) entry which is preliminary data.</text>
</comment>
<feature type="region of interest" description="Disordered" evidence="7">
    <location>
        <begin position="459"/>
        <end position="480"/>
    </location>
</feature>
<dbReference type="InterPro" id="IPR010290">
    <property type="entry name" value="TM_effector"/>
</dbReference>
<feature type="transmembrane region" description="Helical" evidence="8">
    <location>
        <begin position="232"/>
        <end position="250"/>
    </location>
</feature>
<comment type="subcellular location">
    <subcellularLocation>
        <location evidence="1">Cell membrane</location>
        <topology evidence="1">Multi-pass membrane protein</topology>
    </subcellularLocation>
</comment>
<evidence type="ECO:0000256" key="8">
    <source>
        <dbReference type="SAM" id="Phobius"/>
    </source>
</evidence>
<feature type="transmembrane region" description="Helical" evidence="8">
    <location>
        <begin position="370"/>
        <end position="391"/>
    </location>
</feature>
<evidence type="ECO:0000256" key="7">
    <source>
        <dbReference type="SAM" id="MobiDB-lite"/>
    </source>
</evidence>
<evidence type="ECO:0000313" key="9">
    <source>
        <dbReference type="EMBL" id="TDD80439.1"/>
    </source>
</evidence>
<feature type="transmembrane region" description="Helical" evidence="8">
    <location>
        <begin position="430"/>
        <end position="452"/>
    </location>
</feature>
<dbReference type="EMBL" id="SMKY01000092">
    <property type="protein sequence ID" value="TDD80439.1"/>
    <property type="molecule type" value="Genomic_DNA"/>
</dbReference>
<dbReference type="SUPFAM" id="SSF103473">
    <property type="entry name" value="MFS general substrate transporter"/>
    <property type="match status" value="1"/>
</dbReference>
<accession>A0A4R5B6F2</accession>
<evidence type="ECO:0000256" key="6">
    <source>
        <dbReference type="ARBA" id="ARBA00023136"/>
    </source>
</evidence>
<feature type="transmembrane region" description="Helical" evidence="8">
    <location>
        <begin position="283"/>
        <end position="302"/>
    </location>
</feature>
<dbReference type="InterPro" id="IPR036259">
    <property type="entry name" value="MFS_trans_sf"/>
</dbReference>
<keyword evidence="3" id="KW-1003">Cell membrane</keyword>
<sequence length="480" mass="49150">MGLIGRPQGRPILHYAAAGYKGLNPTPKKKEASMNAGARGSLVQLESTRSPGSKGHEIVPPDRTATFAELFRVGEYRALWIAGLISNTGDQLARVALALLVFQRSGSPFLTALTYALTLLPALVGGPLLGGLADRYPRRDLLIACNLVRTAVAAAMALPMVPLAAVYALVFALALLDAPERAARTALVRDLLSGDVYTLGVATNQLTYQVTLLAGFGTGAMVVASIGPYPALAVNAATFACCALILRTCLRRRPAAAGRSPTRRRSEVAGTLRLIAGSPRLRSILALSLLAGYFVVPVGLAVPYAAQIHLPTRLTGMLLAAVPAGNVVGMVVIGRMLRHGAQVKIMGLSAALAGLPLTACALHPGAIASLSLFALTGVGAAYQVIAQAEFVHAVPADRRGRALGLAAPAITAVQGVGVLIGGVLADRIGAAATIALTGAAALATGAPLAIIWHRVRTSGTGPDGHPADRPGAAPRSPAST</sequence>
<dbReference type="OrthoDB" id="3227279at2"/>
<feature type="transmembrane region" description="Helical" evidence="8">
    <location>
        <begin position="314"/>
        <end position="333"/>
    </location>
</feature>
<name>A0A4R5B6F2_9ACTN</name>
<evidence type="ECO:0000256" key="1">
    <source>
        <dbReference type="ARBA" id="ARBA00004651"/>
    </source>
</evidence>
<feature type="transmembrane region" description="Helical" evidence="8">
    <location>
        <begin position="150"/>
        <end position="176"/>
    </location>
</feature>
<dbReference type="Gene3D" id="1.20.1250.20">
    <property type="entry name" value="MFS general substrate transporter like domains"/>
    <property type="match status" value="1"/>
</dbReference>
<dbReference type="PANTHER" id="PTHR23513:SF11">
    <property type="entry name" value="STAPHYLOFERRIN A TRANSPORTER"/>
    <property type="match status" value="1"/>
</dbReference>
<keyword evidence="10" id="KW-1185">Reference proteome</keyword>
<evidence type="ECO:0000256" key="5">
    <source>
        <dbReference type="ARBA" id="ARBA00022989"/>
    </source>
</evidence>
<keyword evidence="2" id="KW-0813">Transport</keyword>
<reference evidence="9 10" key="1">
    <citation type="submission" date="2019-03" db="EMBL/GenBank/DDBJ databases">
        <title>Draft genome sequences of novel Actinobacteria.</title>
        <authorList>
            <person name="Sahin N."/>
            <person name="Ay H."/>
            <person name="Saygin H."/>
        </authorList>
    </citation>
    <scope>NUCLEOTIDE SEQUENCE [LARGE SCALE GENOMIC DNA]</scope>
    <source>
        <strain evidence="9 10">DSM 45941</strain>
    </source>
</reference>
<evidence type="ECO:0000256" key="3">
    <source>
        <dbReference type="ARBA" id="ARBA00022475"/>
    </source>
</evidence>
<keyword evidence="6 8" id="KW-0472">Membrane</keyword>
<dbReference type="PANTHER" id="PTHR23513">
    <property type="entry name" value="INTEGRAL MEMBRANE EFFLUX PROTEIN-RELATED"/>
    <property type="match status" value="1"/>
</dbReference>
<protein>
    <submittedName>
        <fullName evidence="9">MFS transporter</fullName>
    </submittedName>
</protein>
<feature type="transmembrane region" description="Helical" evidence="8">
    <location>
        <begin position="109"/>
        <end position="130"/>
    </location>
</feature>
<proteinExistence type="predicted"/>
<evidence type="ECO:0000256" key="2">
    <source>
        <dbReference type="ARBA" id="ARBA00022448"/>
    </source>
</evidence>
<feature type="transmembrane region" description="Helical" evidence="8">
    <location>
        <begin position="403"/>
        <end position="424"/>
    </location>
</feature>
<keyword evidence="4 8" id="KW-0812">Transmembrane</keyword>
<organism evidence="9 10">
    <name type="scientific">Actinomadura darangshiensis</name>
    <dbReference type="NCBI Taxonomy" id="705336"/>
    <lineage>
        <taxon>Bacteria</taxon>
        <taxon>Bacillati</taxon>
        <taxon>Actinomycetota</taxon>
        <taxon>Actinomycetes</taxon>
        <taxon>Streptosporangiales</taxon>
        <taxon>Thermomonosporaceae</taxon>
        <taxon>Actinomadura</taxon>
    </lineage>
</organism>
<dbReference type="Pfam" id="PF05977">
    <property type="entry name" value="MFS_3"/>
    <property type="match status" value="1"/>
</dbReference>
<evidence type="ECO:0000256" key="4">
    <source>
        <dbReference type="ARBA" id="ARBA00022692"/>
    </source>
</evidence>
<dbReference type="CDD" id="cd06173">
    <property type="entry name" value="MFS_MefA_like"/>
    <property type="match status" value="1"/>
</dbReference>
<keyword evidence="5 8" id="KW-1133">Transmembrane helix</keyword>
<dbReference type="AlphaFoldDB" id="A0A4R5B6F2"/>
<dbReference type="GO" id="GO:0005886">
    <property type="term" value="C:plasma membrane"/>
    <property type="evidence" value="ECO:0007669"/>
    <property type="project" value="UniProtKB-SubCell"/>
</dbReference>
<evidence type="ECO:0000313" key="10">
    <source>
        <dbReference type="Proteomes" id="UP000295578"/>
    </source>
</evidence>
<dbReference type="Proteomes" id="UP000295578">
    <property type="component" value="Unassembled WGS sequence"/>
</dbReference>